<accession>A0ABP9ATE6</accession>
<evidence type="ECO:0000313" key="2">
    <source>
        <dbReference type="Proteomes" id="UP001501645"/>
    </source>
</evidence>
<dbReference type="Proteomes" id="UP001501645">
    <property type="component" value="Unassembled WGS sequence"/>
</dbReference>
<keyword evidence="2" id="KW-1185">Reference proteome</keyword>
<protein>
    <submittedName>
        <fullName evidence="1">Uncharacterized protein</fullName>
    </submittedName>
</protein>
<evidence type="ECO:0000313" key="1">
    <source>
        <dbReference type="EMBL" id="GAA4785986.1"/>
    </source>
</evidence>
<reference evidence="2" key="1">
    <citation type="journal article" date="2019" name="Int. J. Syst. Evol. Microbiol.">
        <title>The Global Catalogue of Microorganisms (GCM) 10K type strain sequencing project: providing services to taxonomists for standard genome sequencing and annotation.</title>
        <authorList>
            <consortium name="The Broad Institute Genomics Platform"/>
            <consortium name="The Broad Institute Genome Sequencing Center for Infectious Disease"/>
            <person name="Wu L."/>
            <person name="Ma J."/>
        </authorList>
    </citation>
    <scope>NUCLEOTIDE SEQUENCE [LARGE SCALE GENOMIC DNA]</scope>
    <source>
        <strain evidence="2">JCM 18537</strain>
    </source>
</reference>
<name>A0ABP9ATE6_9MICO</name>
<organism evidence="1 2">
    <name type="scientific">Microbacterium gilvum</name>
    <dbReference type="NCBI Taxonomy" id="1336204"/>
    <lineage>
        <taxon>Bacteria</taxon>
        <taxon>Bacillati</taxon>
        <taxon>Actinomycetota</taxon>
        <taxon>Actinomycetes</taxon>
        <taxon>Micrococcales</taxon>
        <taxon>Microbacteriaceae</taxon>
        <taxon>Microbacterium</taxon>
    </lineage>
</organism>
<proteinExistence type="predicted"/>
<sequence length="101" mass="11313">MASIADFYSRILAQEVMKGMRQKAIQGGTSGRAPIGYLNVRRQTEDVRDYRAIQLDRERAPHIAWAFATYAPGEWSVAQLDTALITEDLGLGRLLPAPPRR</sequence>
<gene>
    <name evidence="1" type="ORF">GCM10023351_34750</name>
</gene>
<dbReference type="RefSeq" id="WP_345442265.1">
    <property type="nucleotide sequence ID" value="NZ_BAABKO010000008.1"/>
</dbReference>
<dbReference type="EMBL" id="BAABKO010000008">
    <property type="protein sequence ID" value="GAA4785986.1"/>
    <property type="molecule type" value="Genomic_DNA"/>
</dbReference>
<comment type="caution">
    <text evidence="1">The sequence shown here is derived from an EMBL/GenBank/DDBJ whole genome shotgun (WGS) entry which is preliminary data.</text>
</comment>